<proteinExistence type="predicted"/>
<keyword evidence="5" id="KW-1185">Reference proteome</keyword>
<comment type="caution">
    <text evidence="3">The sequence shown here is derived from an EMBL/GenBank/DDBJ whole genome shotgun (WGS) entry which is preliminary data.</text>
</comment>
<feature type="domain" description="Type 4 fimbrial biogenesis protein PilX N-terminal" evidence="2">
    <location>
        <begin position="19"/>
        <end position="65"/>
    </location>
</feature>
<keyword evidence="1" id="KW-1133">Transmembrane helix</keyword>
<reference evidence="3 5" key="1">
    <citation type="submission" date="2017-07" db="EMBL/GenBank/DDBJ databases">
        <title>Tamlnaduibacter salinus (Mi-7) genome sequencing.</title>
        <authorList>
            <person name="Verma A."/>
            <person name="Krishnamurthi S."/>
        </authorList>
    </citation>
    <scope>NUCLEOTIDE SEQUENCE [LARGE SCALE GENOMIC DNA]</scope>
    <source>
        <strain evidence="3 5">Mi-7</strain>
    </source>
</reference>
<reference evidence="4 6" key="2">
    <citation type="submission" date="2018-04" db="EMBL/GenBank/DDBJ databases">
        <title>Genomic Encyclopedia of Type Strains, Phase IV (KMG-IV): sequencing the most valuable type-strain genomes for metagenomic binning, comparative biology and taxonomic classification.</title>
        <authorList>
            <person name="Goeker M."/>
        </authorList>
    </citation>
    <scope>NUCLEOTIDE SEQUENCE [LARGE SCALE GENOMIC DNA]</scope>
    <source>
        <strain evidence="4 6">DSM 28688</strain>
    </source>
</reference>
<keyword evidence="1" id="KW-0812">Transmembrane</keyword>
<dbReference type="Proteomes" id="UP000218332">
    <property type="component" value="Unassembled WGS sequence"/>
</dbReference>
<evidence type="ECO:0000256" key="1">
    <source>
        <dbReference type="SAM" id="Phobius"/>
    </source>
</evidence>
<dbReference type="Pfam" id="PF14341">
    <property type="entry name" value="PilX_N"/>
    <property type="match status" value="1"/>
</dbReference>
<name>A0A2A2I2C9_9GAMM</name>
<dbReference type="EMBL" id="NMPM01000075">
    <property type="protein sequence ID" value="PAV25163.1"/>
    <property type="molecule type" value="Genomic_DNA"/>
</dbReference>
<dbReference type="Proteomes" id="UP000245887">
    <property type="component" value="Unassembled WGS sequence"/>
</dbReference>
<evidence type="ECO:0000313" key="4">
    <source>
        <dbReference type="EMBL" id="PVY70420.1"/>
    </source>
</evidence>
<dbReference type="AlphaFoldDB" id="A0A2A2I2C9"/>
<sequence length="165" mass="17669">MNNLTFRNDGVRLGDRQNGAVLVVSLIVLLVVTLLGLSGMETSVMQERMASNAQNSNRAFQSTESLLDQAMRDEDIVGGSSAELSNAIKRGVGEPGDSTAFSTSYESLSAAYVLTYMGENTPFVAQGQESSINSDLPTRRFEMRMSAENTTTQAGATVTQGFVPN</sequence>
<evidence type="ECO:0000313" key="6">
    <source>
        <dbReference type="Proteomes" id="UP000245887"/>
    </source>
</evidence>
<evidence type="ECO:0000259" key="2">
    <source>
        <dbReference type="Pfam" id="PF14341"/>
    </source>
</evidence>
<dbReference type="EMBL" id="QEKQ01000009">
    <property type="protein sequence ID" value="PVY70420.1"/>
    <property type="molecule type" value="Genomic_DNA"/>
</dbReference>
<protein>
    <submittedName>
        <fullName evidence="4">Type IV pilus assembly protein PilX</fullName>
    </submittedName>
</protein>
<organism evidence="3 5">
    <name type="scientific">Tamilnaduibacter salinus</name>
    <dbReference type="NCBI Taxonomy" id="1484056"/>
    <lineage>
        <taxon>Bacteria</taxon>
        <taxon>Pseudomonadati</taxon>
        <taxon>Pseudomonadota</taxon>
        <taxon>Gammaproteobacteria</taxon>
        <taxon>Pseudomonadales</taxon>
        <taxon>Marinobacteraceae</taxon>
        <taxon>Tamilnaduibacter</taxon>
    </lineage>
</organism>
<keyword evidence="1" id="KW-0472">Membrane</keyword>
<dbReference type="OrthoDB" id="6367398at2"/>
<evidence type="ECO:0000313" key="5">
    <source>
        <dbReference type="Proteomes" id="UP000218332"/>
    </source>
</evidence>
<feature type="transmembrane region" description="Helical" evidence="1">
    <location>
        <begin position="20"/>
        <end position="40"/>
    </location>
</feature>
<dbReference type="RefSeq" id="WP_095611766.1">
    <property type="nucleotide sequence ID" value="NZ_NMPM01000075.1"/>
</dbReference>
<evidence type="ECO:0000313" key="3">
    <source>
        <dbReference type="EMBL" id="PAV25163.1"/>
    </source>
</evidence>
<gene>
    <name evidence="4" type="ORF">C8D92_109173</name>
    <name evidence="3" type="ORF">CF392_12385</name>
</gene>
<accession>A0A2A2I2C9</accession>
<dbReference type="InterPro" id="IPR025746">
    <property type="entry name" value="PilX_N_dom"/>
</dbReference>